<keyword evidence="2" id="KW-0560">Oxidoreductase</keyword>
<dbReference type="Gene3D" id="3.40.50.720">
    <property type="entry name" value="NAD(P)-binding Rossmann-like Domain"/>
    <property type="match status" value="1"/>
</dbReference>
<dbReference type="Pfam" id="PF00106">
    <property type="entry name" value="adh_short"/>
    <property type="match status" value="1"/>
</dbReference>
<dbReference type="PRINTS" id="PR00080">
    <property type="entry name" value="SDRFAMILY"/>
</dbReference>
<evidence type="ECO:0000313" key="5">
    <source>
        <dbReference type="Proteomes" id="UP001642520"/>
    </source>
</evidence>
<dbReference type="EMBL" id="CAXAJV020001293">
    <property type="protein sequence ID" value="CAL7944506.1"/>
    <property type="molecule type" value="Genomic_DNA"/>
</dbReference>
<dbReference type="SUPFAM" id="SSF51735">
    <property type="entry name" value="NAD(P)-binding Rossmann-fold domains"/>
    <property type="match status" value="1"/>
</dbReference>
<evidence type="ECO:0008006" key="6">
    <source>
        <dbReference type="Google" id="ProtNLM"/>
    </source>
</evidence>
<evidence type="ECO:0000256" key="3">
    <source>
        <dbReference type="RuleBase" id="RU000363"/>
    </source>
</evidence>
<dbReference type="PANTHER" id="PTHR43115">
    <property type="entry name" value="DEHYDROGENASE/REDUCTASE SDR FAMILY MEMBER 11"/>
    <property type="match status" value="1"/>
</dbReference>
<evidence type="ECO:0000313" key="4">
    <source>
        <dbReference type="EMBL" id="CAL7944506.1"/>
    </source>
</evidence>
<gene>
    <name evidence="4" type="ORF">XYLVIOL_LOCUS6697</name>
</gene>
<proteinExistence type="inferred from homology"/>
<evidence type="ECO:0000256" key="1">
    <source>
        <dbReference type="ARBA" id="ARBA00006484"/>
    </source>
</evidence>
<comment type="similarity">
    <text evidence="1 3">Belongs to the short-chain dehydrogenases/reductases (SDR) family.</text>
</comment>
<comment type="caution">
    <text evidence="4">The sequence shown here is derived from an EMBL/GenBank/DDBJ whole genome shotgun (WGS) entry which is preliminary data.</text>
</comment>
<name>A0ABP1NXN7_XYLVO</name>
<reference evidence="4 5" key="1">
    <citation type="submission" date="2024-08" db="EMBL/GenBank/DDBJ databases">
        <authorList>
            <person name="Will J Nash"/>
            <person name="Angela Man"/>
            <person name="Seanna McTaggart"/>
            <person name="Kendall Baker"/>
            <person name="Tom Barker"/>
            <person name="Leah Catchpole"/>
            <person name="Alex Durrant"/>
            <person name="Karim Gharbi"/>
            <person name="Naomi Irish"/>
            <person name="Gemy Kaithakottil"/>
            <person name="Debby Ku"/>
            <person name="Aaliyah Providence"/>
            <person name="Felix Shaw"/>
            <person name="David Swarbreck"/>
            <person name="Chris Watkins"/>
            <person name="Ann M. McCartney"/>
            <person name="Giulio Formenti"/>
            <person name="Alice Mouton"/>
            <person name="Noel Vella"/>
            <person name="Bjorn M von Reumont"/>
            <person name="Adriana Vella"/>
            <person name="Wilfried Haerty"/>
        </authorList>
    </citation>
    <scope>NUCLEOTIDE SEQUENCE [LARGE SCALE GENOMIC DNA]</scope>
</reference>
<dbReference type="PANTHER" id="PTHR43115:SF4">
    <property type="entry name" value="DEHYDROGENASE_REDUCTASE SDR FAMILY MEMBER 11"/>
    <property type="match status" value="1"/>
</dbReference>
<accession>A0ABP1NXN7</accession>
<protein>
    <recommendedName>
        <fullName evidence="6">Farnesol dehydrogenase</fullName>
    </recommendedName>
</protein>
<dbReference type="PRINTS" id="PR00081">
    <property type="entry name" value="GDHRDH"/>
</dbReference>
<organism evidence="4 5">
    <name type="scientific">Xylocopa violacea</name>
    <name type="common">Violet carpenter bee</name>
    <name type="synonym">Apis violacea</name>
    <dbReference type="NCBI Taxonomy" id="135666"/>
    <lineage>
        <taxon>Eukaryota</taxon>
        <taxon>Metazoa</taxon>
        <taxon>Ecdysozoa</taxon>
        <taxon>Arthropoda</taxon>
        <taxon>Hexapoda</taxon>
        <taxon>Insecta</taxon>
        <taxon>Pterygota</taxon>
        <taxon>Neoptera</taxon>
        <taxon>Endopterygota</taxon>
        <taxon>Hymenoptera</taxon>
        <taxon>Apocrita</taxon>
        <taxon>Aculeata</taxon>
        <taxon>Apoidea</taxon>
        <taxon>Anthophila</taxon>
        <taxon>Apidae</taxon>
        <taxon>Xylocopa</taxon>
        <taxon>Xylocopa</taxon>
    </lineage>
</organism>
<dbReference type="Proteomes" id="UP001642520">
    <property type="component" value="Unassembled WGS sequence"/>
</dbReference>
<keyword evidence="5" id="KW-1185">Reference proteome</keyword>
<dbReference type="InterPro" id="IPR036291">
    <property type="entry name" value="NAD(P)-bd_dom_sf"/>
</dbReference>
<evidence type="ECO:0000256" key="2">
    <source>
        <dbReference type="ARBA" id="ARBA00023002"/>
    </source>
</evidence>
<sequence length="252" mass="27610">MNRWIDKVAIVTGASSGIGVAISKALVLHGVKVVGLARRLDKLQEIARELGKDKFYPIQCDISKEEDILRAFESVEKQLGGVDILINNAAVLSSALVIESDTEEYHKIIDTNLIAPAICSRETAKSLRKRNAYGHIININSITGQFAESVHVPISMFGASKCGLRALGIELRHEVIALNLNIKVTNITPGVVDTEMTRSLLKGNKISDLKALKDKDIADTVIYVLRTPETVEIPEITIIPHKEIIGLPKFDV</sequence>
<dbReference type="InterPro" id="IPR002347">
    <property type="entry name" value="SDR_fam"/>
</dbReference>